<protein>
    <submittedName>
        <fullName evidence="1">Uncharacterized protein</fullName>
    </submittedName>
</protein>
<dbReference type="RefSeq" id="YP_002899047.1">
    <property type="nucleotide sequence ID" value="NC_012697.1"/>
</dbReference>
<reference evidence="1 2" key="1">
    <citation type="journal article" date="2009" name="Environ. Microbiol.">
        <title>Genome sequences of two novel phages infecting marine roseobacters.</title>
        <authorList>
            <person name="Zhao Y."/>
            <person name="Wang K."/>
            <person name="Jiao N."/>
            <person name="Chen F."/>
        </authorList>
    </citation>
    <scope>NUCLEOTIDE SEQUENCE</scope>
    <source>
        <strain evidence="1">DSS3P2</strain>
    </source>
</reference>
<dbReference type="KEGG" id="vg:7874853"/>
<dbReference type="GeneID" id="7874853"/>
<name>C4NT39_9CAUD</name>
<organism evidence="1 2">
    <name type="scientific">Silicibacter phage DSS3phi2</name>
    <dbReference type="NCBI Taxonomy" id="490912"/>
    <lineage>
        <taxon>Viruses</taxon>
        <taxon>Duplodnaviria</taxon>
        <taxon>Heunggongvirae</taxon>
        <taxon>Uroviricota</taxon>
        <taxon>Caudoviricetes</taxon>
        <taxon>Schitoviridae</taxon>
        <taxon>Rhodovirinae</taxon>
        <taxon>Aorunvirus</taxon>
        <taxon>Aorunvirus V12</taxon>
    </lineage>
</organism>
<dbReference type="Proteomes" id="UP000002341">
    <property type="component" value="Segment"/>
</dbReference>
<evidence type="ECO:0000313" key="1">
    <source>
        <dbReference type="EMBL" id="ACL81305.1"/>
    </source>
</evidence>
<dbReference type="EMBL" id="FJ591093">
    <property type="protein sequence ID" value="ACL81305.1"/>
    <property type="molecule type" value="Genomic_DNA"/>
</dbReference>
<accession>C4NT39</accession>
<proteinExistence type="predicted"/>
<evidence type="ECO:0000313" key="2">
    <source>
        <dbReference type="Proteomes" id="UP000002341"/>
    </source>
</evidence>
<sequence length="331" mass="35512">MTIYLATNDINDFGGITDGVTTNTNFFDSTYVDSAIIMKTQDSGQFPTHVGHSFSVSGDNQAWVHFDLYMPTTNSSIVDGSFITWIDNDGNRAVSSSFVNGNLICTIYNGANANIANAIGFFLPAGLATYDMVYEDDGTNINFTIYVNGVIFLALTRAASATKRIPTSFTWDNIDAGLSGNFSYVSQLIMANESTIGMKLQSINPSAVGNFTNLSATVTEVTDGNQITGWIGETAADKQSFVTSGYSLPAGRIVHSVFPGFDLRFGPTGPQQIRPFVRIGGVDYNAPADMQPLPRTKRGLLGYAWTTNPATGLPWTGAEIAALEAGYELKA</sequence>
<dbReference type="OrthoDB" id="37358at10239"/>